<dbReference type="InterPro" id="IPR056411">
    <property type="entry name" value="CysS_C"/>
</dbReference>
<evidence type="ECO:0000256" key="10">
    <source>
        <dbReference type="ARBA" id="ARBA00031499"/>
    </source>
</evidence>
<dbReference type="Gene3D" id="3.40.50.620">
    <property type="entry name" value="HUPs"/>
    <property type="match status" value="1"/>
</dbReference>
<keyword evidence="7" id="KW-0067">ATP-binding</keyword>
<name>A0A6A4KTI1_9ERIC</name>
<evidence type="ECO:0000256" key="6">
    <source>
        <dbReference type="ARBA" id="ARBA00022833"/>
    </source>
</evidence>
<dbReference type="CDD" id="cd00672">
    <property type="entry name" value="CysRS_core"/>
    <property type="match status" value="1"/>
</dbReference>
<evidence type="ECO:0000313" key="14">
    <source>
        <dbReference type="EMBL" id="KAE9451006.1"/>
    </source>
</evidence>
<dbReference type="InterPro" id="IPR024909">
    <property type="entry name" value="Cys-tRNA/MSH_ligase"/>
</dbReference>
<dbReference type="SUPFAM" id="SSF52374">
    <property type="entry name" value="Nucleotidylyl transferase"/>
    <property type="match status" value="1"/>
</dbReference>
<dbReference type="Proteomes" id="UP000428333">
    <property type="component" value="Linkage Group LG10"/>
</dbReference>
<feature type="region of interest" description="Disordered" evidence="11">
    <location>
        <begin position="535"/>
        <end position="567"/>
    </location>
</feature>
<dbReference type="GO" id="GO:0005737">
    <property type="term" value="C:cytoplasm"/>
    <property type="evidence" value="ECO:0007669"/>
    <property type="project" value="TreeGrafter"/>
</dbReference>
<protein>
    <recommendedName>
        <fullName evidence="2">cysteine--tRNA ligase</fullName>
        <ecNumber evidence="2">6.1.1.16</ecNumber>
    </recommendedName>
    <alternativeName>
        <fullName evidence="10">Cysteinyl-tRNA synthetase</fullName>
    </alternativeName>
</protein>
<dbReference type="AlphaFoldDB" id="A0A6A4KTI1"/>
<dbReference type="GO" id="GO:0006423">
    <property type="term" value="P:cysteinyl-tRNA aminoacylation"/>
    <property type="evidence" value="ECO:0007669"/>
    <property type="project" value="InterPro"/>
</dbReference>
<keyword evidence="3" id="KW-0436">Ligase</keyword>
<evidence type="ECO:0000259" key="13">
    <source>
        <dbReference type="Pfam" id="PF23493"/>
    </source>
</evidence>
<evidence type="ECO:0000256" key="7">
    <source>
        <dbReference type="ARBA" id="ARBA00022840"/>
    </source>
</evidence>
<accession>A0A6A4KTI1</accession>
<dbReference type="FunFam" id="3.40.50.620:FF:000451">
    <property type="entry name" value="Cysteine-tRNA ligase-like protein"/>
    <property type="match status" value="1"/>
</dbReference>
<dbReference type="EC" id="6.1.1.16" evidence="2"/>
<evidence type="ECO:0000256" key="5">
    <source>
        <dbReference type="ARBA" id="ARBA00022741"/>
    </source>
</evidence>
<dbReference type="InterPro" id="IPR032678">
    <property type="entry name" value="tRNA-synt_1_cat_dom"/>
</dbReference>
<reference evidence="14 15" key="1">
    <citation type="journal article" date="2019" name="Genome Biol. Evol.">
        <title>The Rhododendron genome and chromosomal organization provide insight into shared whole-genome duplications across the heath family (Ericaceae).</title>
        <authorList>
            <person name="Soza V.L."/>
            <person name="Lindsley D."/>
            <person name="Waalkes A."/>
            <person name="Ramage E."/>
            <person name="Patwardhan R.P."/>
            <person name="Burton J.N."/>
            <person name="Adey A."/>
            <person name="Kumar A."/>
            <person name="Qiu R."/>
            <person name="Shendure J."/>
            <person name="Hall B."/>
        </authorList>
    </citation>
    <scope>NUCLEOTIDE SEQUENCE [LARGE SCALE GENOMIC DNA]</scope>
    <source>
        <strain evidence="14">RSF 1966-606</strain>
    </source>
</reference>
<feature type="domain" description="tRNA synthetases class I catalytic" evidence="12">
    <location>
        <begin position="24"/>
        <end position="161"/>
    </location>
</feature>
<evidence type="ECO:0000256" key="4">
    <source>
        <dbReference type="ARBA" id="ARBA00022723"/>
    </source>
</evidence>
<sequence>MSTMAKEQEFQLYNSMTKQKEIFVSKEPGKVGMYICGVTAYDLSHIGHARAYVAFDILFRYLKHLGYEVNYVRNFTDVDDKIIRRANELEEDPLALSSRYCEEFLVDMVDLQCLPPTYQPRVSDHMEQIKGMIAQVVLFPSWYFYFSDLSLSHSLSQAHAYRRSEADILNIISNGCAYEMEGDVYFSVEKFPSYGQLSGRKLEDNRAGERVAVDTRKRNPADFALWKAAKPGEPSWGSPWGLGRPGWHIECSAMSAHYLTYSFDIHGGGMDLIFPHHENELAQSCAACPECHVKYWVHNGFVTANDEKMSKSLGNFFTIREVTKLYHPLALRHFLMCTHYRSPVNYSIQQIEIASEAVYYIYQDALLPFQQGSQEGTENGKIARITPAAKDCISKLRDDFETKLSDDLHTPYILNAALQEALRFMNSSMNLLKKKQPKQQQLSLVQSLTELGKEVKKVLSTLGLLAGSTYSEVLQQLKDKALKRSGLTEEGILHLIEERAMARKNKDFNRGDEIRSELAAKGIALMDVGKETIWRPCVPPEQPSLPGQEEQPSVPDKQEEQVLPVSA</sequence>
<keyword evidence="15" id="KW-1185">Reference proteome</keyword>
<dbReference type="GO" id="GO:0046872">
    <property type="term" value="F:metal ion binding"/>
    <property type="evidence" value="ECO:0007669"/>
    <property type="project" value="UniProtKB-KW"/>
</dbReference>
<evidence type="ECO:0000256" key="11">
    <source>
        <dbReference type="SAM" id="MobiDB-lite"/>
    </source>
</evidence>
<feature type="domain" description="tRNA synthetases class I catalytic" evidence="12">
    <location>
        <begin position="169"/>
        <end position="354"/>
    </location>
</feature>
<gene>
    <name evidence="14" type="ORF">C3L33_17100</name>
</gene>
<dbReference type="HAMAP" id="MF_00041">
    <property type="entry name" value="Cys_tRNA_synth"/>
    <property type="match status" value="1"/>
</dbReference>
<keyword evidence="5" id="KW-0547">Nucleotide-binding</keyword>
<dbReference type="Pfam" id="PF01406">
    <property type="entry name" value="tRNA-synt_1e"/>
    <property type="match status" value="2"/>
</dbReference>
<dbReference type="InterPro" id="IPR014729">
    <property type="entry name" value="Rossmann-like_a/b/a_fold"/>
</dbReference>
<organism evidence="14 15">
    <name type="scientific">Rhododendron williamsianum</name>
    <dbReference type="NCBI Taxonomy" id="262921"/>
    <lineage>
        <taxon>Eukaryota</taxon>
        <taxon>Viridiplantae</taxon>
        <taxon>Streptophyta</taxon>
        <taxon>Embryophyta</taxon>
        <taxon>Tracheophyta</taxon>
        <taxon>Spermatophyta</taxon>
        <taxon>Magnoliopsida</taxon>
        <taxon>eudicotyledons</taxon>
        <taxon>Gunneridae</taxon>
        <taxon>Pentapetalae</taxon>
        <taxon>asterids</taxon>
        <taxon>Ericales</taxon>
        <taxon>Ericaceae</taxon>
        <taxon>Ericoideae</taxon>
        <taxon>Rhodoreae</taxon>
        <taxon>Rhododendron</taxon>
    </lineage>
</organism>
<feature type="non-terminal residue" evidence="14">
    <location>
        <position position="1"/>
    </location>
</feature>
<evidence type="ECO:0000256" key="3">
    <source>
        <dbReference type="ARBA" id="ARBA00022598"/>
    </source>
</evidence>
<dbReference type="PRINTS" id="PR00983">
    <property type="entry name" value="TRNASYNTHCYS"/>
</dbReference>
<evidence type="ECO:0000313" key="15">
    <source>
        <dbReference type="Proteomes" id="UP000428333"/>
    </source>
</evidence>
<keyword evidence="9" id="KW-0030">Aminoacyl-tRNA synthetase</keyword>
<evidence type="ECO:0000256" key="8">
    <source>
        <dbReference type="ARBA" id="ARBA00022917"/>
    </source>
</evidence>
<evidence type="ECO:0000256" key="2">
    <source>
        <dbReference type="ARBA" id="ARBA00012832"/>
    </source>
</evidence>
<proteinExistence type="inferred from homology"/>
<dbReference type="GO" id="GO:0005524">
    <property type="term" value="F:ATP binding"/>
    <property type="evidence" value="ECO:0007669"/>
    <property type="project" value="UniProtKB-KW"/>
</dbReference>
<dbReference type="Gene3D" id="1.20.120.1910">
    <property type="entry name" value="Cysteine-tRNA ligase, C-terminal anti-codon recognition domain"/>
    <property type="match status" value="1"/>
</dbReference>
<feature type="domain" description="Cysteinyl-tRNA ligase anticodon binding" evidence="13">
    <location>
        <begin position="491"/>
        <end position="535"/>
    </location>
</feature>
<dbReference type="EMBL" id="QEFC01002732">
    <property type="protein sequence ID" value="KAE9451006.1"/>
    <property type="molecule type" value="Genomic_DNA"/>
</dbReference>
<dbReference type="Pfam" id="PF23493">
    <property type="entry name" value="CysS_C"/>
    <property type="match status" value="1"/>
</dbReference>
<dbReference type="OrthoDB" id="438179at2759"/>
<keyword evidence="4" id="KW-0479">Metal-binding</keyword>
<dbReference type="SUPFAM" id="SSF47323">
    <property type="entry name" value="Anticodon-binding domain of a subclass of class I aminoacyl-tRNA synthetases"/>
    <property type="match status" value="1"/>
</dbReference>
<evidence type="ECO:0000256" key="9">
    <source>
        <dbReference type="ARBA" id="ARBA00023146"/>
    </source>
</evidence>
<dbReference type="PANTHER" id="PTHR10890">
    <property type="entry name" value="CYSTEINYL-TRNA SYNTHETASE"/>
    <property type="match status" value="1"/>
</dbReference>
<keyword evidence="8" id="KW-0648">Protein biosynthesis</keyword>
<dbReference type="InterPro" id="IPR015803">
    <property type="entry name" value="Cys-tRNA-ligase"/>
</dbReference>
<comment type="caution">
    <text evidence="14">The sequence shown here is derived from an EMBL/GenBank/DDBJ whole genome shotgun (WGS) entry which is preliminary data.</text>
</comment>
<comment type="cofactor">
    <cofactor evidence="1">
        <name>Zn(2+)</name>
        <dbReference type="ChEBI" id="CHEBI:29105"/>
    </cofactor>
</comment>
<evidence type="ECO:0000259" key="12">
    <source>
        <dbReference type="Pfam" id="PF01406"/>
    </source>
</evidence>
<keyword evidence="6" id="KW-0862">Zinc</keyword>
<evidence type="ECO:0000256" key="1">
    <source>
        <dbReference type="ARBA" id="ARBA00001947"/>
    </source>
</evidence>
<dbReference type="PANTHER" id="PTHR10890:SF26">
    <property type="entry name" value="CYSTEINE--TRNA LIGASE 1, CYTOPLASMIC-RELATED"/>
    <property type="match status" value="1"/>
</dbReference>
<dbReference type="GO" id="GO:0004817">
    <property type="term" value="F:cysteine-tRNA ligase activity"/>
    <property type="evidence" value="ECO:0007669"/>
    <property type="project" value="UniProtKB-EC"/>
</dbReference>
<dbReference type="InterPro" id="IPR009080">
    <property type="entry name" value="tRNAsynth_Ia_anticodon-bd"/>
</dbReference>